<proteinExistence type="predicted"/>
<accession>A0A7S3JTX3</accession>
<sequence>MNEMTPADWLEDFERVKRASLQAQAHAVKELDAALISFEANPAQYNISIKELRRRRANLEALKEQCSSQTPTAVATRNMGQKISEQEKAFQEQDKAIASLKSGVSKLGSVGYQIREETHLQVGLIEELHCDIDGADSSLRRESLYADGLSAYSSDLDLYITIFILVVIIICLLSYGLR</sequence>
<protein>
    <recommendedName>
        <fullName evidence="3">t-SNARE coiled-coil homology domain-containing protein</fullName>
    </recommendedName>
</protein>
<dbReference type="Gene3D" id="1.20.5.110">
    <property type="match status" value="1"/>
</dbReference>
<dbReference type="SUPFAM" id="SSF58038">
    <property type="entry name" value="SNARE fusion complex"/>
    <property type="match status" value="1"/>
</dbReference>
<name>A0A7S3JTX3_9STRA</name>
<keyword evidence="1" id="KW-1133">Transmembrane helix</keyword>
<reference evidence="2" key="1">
    <citation type="submission" date="2021-01" db="EMBL/GenBank/DDBJ databases">
        <authorList>
            <person name="Corre E."/>
            <person name="Pelletier E."/>
            <person name="Niang G."/>
            <person name="Scheremetjew M."/>
            <person name="Finn R."/>
            <person name="Kale V."/>
            <person name="Holt S."/>
            <person name="Cochrane G."/>
            <person name="Meng A."/>
            <person name="Brown T."/>
            <person name="Cohen L."/>
        </authorList>
    </citation>
    <scope>NUCLEOTIDE SEQUENCE</scope>
    <source>
        <strain evidence="2">CCMP1510</strain>
    </source>
</reference>
<evidence type="ECO:0000256" key="1">
    <source>
        <dbReference type="SAM" id="Phobius"/>
    </source>
</evidence>
<evidence type="ECO:0000313" key="2">
    <source>
        <dbReference type="EMBL" id="CAE0364897.1"/>
    </source>
</evidence>
<evidence type="ECO:0008006" key="3">
    <source>
        <dbReference type="Google" id="ProtNLM"/>
    </source>
</evidence>
<gene>
    <name evidence="2" type="ORF">ALAG00032_LOCUS5639</name>
</gene>
<feature type="transmembrane region" description="Helical" evidence="1">
    <location>
        <begin position="158"/>
        <end position="177"/>
    </location>
</feature>
<keyword evidence="1" id="KW-0472">Membrane</keyword>
<organism evidence="2">
    <name type="scientific">Aureoumbra lagunensis</name>
    <dbReference type="NCBI Taxonomy" id="44058"/>
    <lineage>
        <taxon>Eukaryota</taxon>
        <taxon>Sar</taxon>
        <taxon>Stramenopiles</taxon>
        <taxon>Ochrophyta</taxon>
        <taxon>Pelagophyceae</taxon>
        <taxon>Pelagomonadales</taxon>
        <taxon>Aureoumbra</taxon>
    </lineage>
</organism>
<keyword evidence="1" id="KW-0812">Transmembrane</keyword>
<dbReference type="AlphaFoldDB" id="A0A7S3JTX3"/>
<dbReference type="EMBL" id="HBIJ01008019">
    <property type="protein sequence ID" value="CAE0364897.1"/>
    <property type="molecule type" value="Transcribed_RNA"/>
</dbReference>